<proteinExistence type="predicted"/>
<name>A0A6H5IA66_9HYME</name>
<accession>A0A6H5IA66</accession>
<sequence length="639" mass="72419">EKVCVLSCGRVAKYEFEEKELEKSWRSAARSRARSPPVIDQCVRENIPFRVVIHRLRVRVLHQCTFLEPRGSDKCFYCSVTFIFSYETGITRALTFHFSIFKRAVAQFSLASEAAAAAAVAAAALTLDHSLCVCTYTWLCLYLCHYGKIIMESNRSSKGGLWLYIPSAWQTYRGSFTNNDCTSNLAFVSTNLTKSSASEESIIIIRVYRTCSTARMLPTCCSSACSLTLTRVHEHVAHEHVWPTHGRCRNNYKKKIARVLASPHLRASSIPVNHYLERQSKIQKKSDCHAYKYAKILIIYLFIIRILRISYKELIKLIGCNEENKRYKVEKNYEFDKIGNSNELGADLWQKTSKSSTENKNVLISINSFFSKSGVHGFASIFQFVRCCADGVWRGSSSAINPHPVARPTSEEAEEEAHIVASLRCPLEYIILSSCNMIGLWKCLIFSLIAVHMVIPGVSLTTGNEFSRGLRKREIVQKYISDATSAGFLIYSKDAAARANEKHLFKVPESSRKYRKTIALTLCNSELGERVESVRLFVYGKPRGARAESPKCASRRCPSMCGTRKIRKLRRSRASSNYRLVDSAKRNEHGRSKVSRPQCREPKGRRCAHIYKAALVRNIYNQSSKNVYIHKANIPGHFG</sequence>
<gene>
    <name evidence="1" type="ORF">TBRA_LOCUS5274</name>
</gene>
<reference evidence="1 2" key="1">
    <citation type="submission" date="2020-02" db="EMBL/GenBank/DDBJ databases">
        <authorList>
            <person name="Ferguson B K."/>
        </authorList>
    </citation>
    <scope>NUCLEOTIDE SEQUENCE [LARGE SCALE GENOMIC DNA]</scope>
</reference>
<dbReference type="Proteomes" id="UP000479190">
    <property type="component" value="Unassembled WGS sequence"/>
</dbReference>
<dbReference type="AlphaFoldDB" id="A0A6H5IA66"/>
<evidence type="ECO:0000313" key="1">
    <source>
        <dbReference type="EMBL" id="CAB0033360.1"/>
    </source>
</evidence>
<evidence type="ECO:0000313" key="2">
    <source>
        <dbReference type="Proteomes" id="UP000479190"/>
    </source>
</evidence>
<keyword evidence="2" id="KW-1185">Reference proteome</keyword>
<organism evidence="1 2">
    <name type="scientific">Trichogramma brassicae</name>
    <dbReference type="NCBI Taxonomy" id="86971"/>
    <lineage>
        <taxon>Eukaryota</taxon>
        <taxon>Metazoa</taxon>
        <taxon>Ecdysozoa</taxon>
        <taxon>Arthropoda</taxon>
        <taxon>Hexapoda</taxon>
        <taxon>Insecta</taxon>
        <taxon>Pterygota</taxon>
        <taxon>Neoptera</taxon>
        <taxon>Endopterygota</taxon>
        <taxon>Hymenoptera</taxon>
        <taxon>Apocrita</taxon>
        <taxon>Proctotrupomorpha</taxon>
        <taxon>Chalcidoidea</taxon>
        <taxon>Trichogrammatidae</taxon>
        <taxon>Trichogramma</taxon>
    </lineage>
</organism>
<dbReference type="EMBL" id="CADCXV010000707">
    <property type="protein sequence ID" value="CAB0033360.1"/>
    <property type="molecule type" value="Genomic_DNA"/>
</dbReference>
<feature type="non-terminal residue" evidence="1">
    <location>
        <position position="1"/>
    </location>
</feature>
<protein>
    <submittedName>
        <fullName evidence="1">Uncharacterized protein</fullName>
    </submittedName>
</protein>